<keyword evidence="2" id="KW-0472">Membrane</keyword>
<dbReference type="Proteomes" id="UP001228113">
    <property type="component" value="Chromosome"/>
</dbReference>
<protein>
    <submittedName>
        <fullName evidence="3">Uncharacterized protein</fullName>
    </submittedName>
</protein>
<name>A0AA48GPC5_9BACT</name>
<sequence>MSWLDPQRSQESAEDTLLREELRALLGFQPRNLFETEPTPELIALAEDLRREARRRNRTSRKQTHWMLMAAALPLAIAFGGVGLWGLSQKNKADELATAITRQEAEITRLAGVVKQLGTTSPEASRALNPAPSLLAVKDQPKAKQPKGKELVIPVDNPASVVPQDTQRVKAH</sequence>
<feature type="compositionally biased region" description="Basic and acidic residues" evidence="1">
    <location>
        <begin position="139"/>
        <end position="150"/>
    </location>
</feature>
<dbReference type="AlphaFoldDB" id="A0AA48GPC5"/>
<evidence type="ECO:0000313" key="4">
    <source>
        <dbReference type="Proteomes" id="UP001228113"/>
    </source>
</evidence>
<accession>A0AA48GPC5</accession>
<keyword evidence="4" id="KW-1185">Reference proteome</keyword>
<dbReference type="KEGG" id="msea:METESE_00750"/>
<feature type="transmembrane region" description="Helical" evidence="2">
    <location>
        <begin position="64"/>
        <end position="87"/>
    </location>
</feature>
<evidence type="ECO:0000313" key="3">
    <source>
        <dbReference type="EMBL" id="BDU75117.1"/>
    </source>
</evidence>
<evidence type="ECO:0000256" key="2">
    <source>
        <dbReference type="SAM" id="Phobius"/>
    </source>
</evidence>
<dbReference type="EMBL" id="AP027081">
    <property type="protein sequence ID" value="BDU75117.1"/>
    <property type="molecule type" value="Genomic_DNA"/>
</dbReference>
<feature type="region of interest" description="Disordered" evidence="1">
    <location>
        <begin position="120"/>
        <end position="172"/>
    </location>
</feature>
<keyword evidence="2" id="KW-1133">Transmembrane helix</keyword>
<proteinExistence type="predicted"/>
<keyword evidence="2" id="KW-0812">Transmembrane</keyword>
<reference evidence="3" key="1">
    <citation type="journal article" date="2023" name="Int. J. Syst. Evol. Microbiol.">
        <title>Mesoterricola silvestris gen. nov., sp. nov., Mesoterricola sediminis sp. nov., Geothrix oryzae sp. nov., Geothrix edaphica sp. nov., Geothrix rubra sp. nov., and Geothrix limicola sp. nov., six novel members of Acidobacteriota isolated from soils.</title>
        <authorList>
            <person name="Itoh H."/>
            <person name="Sugisawa Y."/>
            <person name="Mise K."/>
            <person name="Xu Z."/>
            <person name="Kuniyasu M."/>
            <person name="Ushijima N."/>
            <person name="Kawano K."/>
            <person name="Kobayashi E."/>
            <person name="Shiratori Y."/>
            <person name="Masuda Y."/>
            <person name="Senoo K."/>
        </authorList>
    </citation>
    <scope>NUCLEOTIDE SEQUENCE</scope>
    <source>
        <strain evidence="3">W786</strain>
    </source>
</reference>
<organism evidence="3 4">
    <name type="scientific">Mesoterricola sediminis</name>
    <dbReference type="NCBI Taxonomy" id="2927980"/>
    <lineage>
        <taxon>Bacteria</taxon>
        <taxon>Pseudomonadati</taxon>
        <taxon>Acidobacteriota</taxon>
        <taxon>Holophagae</taxon>
        <taxon>Holophagales</taxon>
        <taxon>Holophagaceae</taxon>
        <taxon>Mesoterricola</taxon>
    </lineage>
</organism>
<gene>
    <name evidence="3" type="ORF">METESE_00750</name>
</gene>
<evidence type="ECO:0000256" key="1">
    <source>
        <dbReference type="SAM" id="MobiDB-lite"/>
    </source>
</evidence>
<dbReference type="RefSeq" id="WP_243334735.1">
    <property type="nucleotide sequence ID" value="NZ_AP027081.1"/>
</dbReference>